<evidence type="ECO:0000313" key="2">
    <source>
        <dbReference type="Proteomes" id="UP000199028"/>
    </source>
</evidence>
<reference evidence="2" key="1">
    <citation type="submission" date="2016-10" db="EMBL/GenBank/DDBJ databases">
        <authorList>
            <person name="Varghese N."/>
            <person name="Submissions S."/>
        </authorList>
    </citation>
    <scope>NUCLEOTIDE SEQUENCE [LARGE SCALE GENOMIC DNA]</scope>
    <source>
        <strain evidence="2">CGMCC 4.578</strain>
    </source>
</reference>
<accession>A0A1H9XW01</accession>
<gene>
    <name evidence="1" type="ORF">SAMN05216195_119219</name>
</gene>
<name>A0A1H9XW01_9PSEU</name>
<keyword evidence="2" id="KW-1185">Reference proteome</keyword>
<protein>
    <submittedName>
        <fullName evidence="1">Uncharacterized protein</fullName>
    </submittedName>
</protein>
<sequence>MLGVVQVLPGVDAAALVLRDDARAQEMVSASDGWAASVEEVQYTLDEGPAAEALQAVARCWSGT</sequence>
<organism evidence="1 2">
    <name type="scientific">Lentzea flaviverrucosa</name>
    <dbReference type="NCBI Taxonomy" id="200379"/>
    <lineage>
        <taxon>Bacteria</taxon>
        <taxon>Bacillati</taxon>
        <taxon>Actinomycetota</taxon>
        <taxon>Actinomycetes</taxon>
        <taxon>Pseudonocardiales</taxon>
        <taxon>Pseudonocardiaceae</taxon>
        <taxon>Lentzea</taxon>
    </lineage>
</organism>
<evidence type="ECO:0000313" key="1">
    <source>
        <dbReference type="EMBL" id="SES50362.1"/>
    </source>
</evidence>
<dbReference type="Proteomes" id="UP000199028">
    <property type="component" value="Unassembled WGS sequence"/>
</dbReference>
<dbReference type="EMBL" id="FOFT01000019">
    <property type="protein sequence ID" value="SES50362.1"/>
    <property type="molecule type" value="Genomic_DNA"/>
</dbReference>
<proteinExistence type="predicted"/>
<dbReference type="AlphaFoldDB" id="A0A1H9XW01"/>